<evidence type="ECO:0000256" key="9">
    <source>
        <dbReference type="SAM" id="Phobius"/>
    </source>
</evidence>
<dbReference type="EMBL" id="CADEBC010000524">
    <property type="protein sequence ID" value="CAB3245380.1"/>
    <property type="molecule type" value="Genomic_DNA"/>
</dbReference>
<dbReference type="GO" id="GO:0005886">
    <property type="term" value="C:plasma membrane"/>
    <property type="evidence" value="ECO:0007669"/>
    <property type="project" value="UniProtKB-SubCell"/>
</dbReference>
<keyword evidence="8" id="KW-0807">Transducer</keyword>
<dbReference type="PANTHER" id="PTHR21421">
    <property type="entry name" value="GUSTATORY RECEPTOR"/>
    <property type="match status" value="1"/>
</dbReference>
<keyword evidence="7 8" id="KW-0675">Receptor</keyword>
<evidence type="ECO:0000256" key="8">
    <source>
        <dbReference type="PIRNR" id="PIRNR038981"/>
    </source>
</evidence>
<evidence type="ECO:0000256" key="2">
    <source>
        <dbReference type="ARBA" id="ARBA00005327"/>
    </source>
</evidence>
<evidence type="ECO:0000256" key="4">
    <source>
        <dbReference type="ARBA" id="ARBA00022692"/>
    </source>
</evidence>
<keyword evidence="4 9" id="KW-0812">Transmembrane</keyword>
<dbReference type="Pfam" id="PF06151">
    <property type="entry name" value="Trehalose_recp"/>
    <property type="match status" value="1"/>
</dbReference>
<dbReference type="InterPro" id="IPR009318">
    <property type="entry name" value="Gustatory_rcpt"/>
</dbReference>
<organism evidence="10 11">
    <name type="scientific">Arctia plantaginis</name>
    <name type="common">Wood tiger moth</name>
    <name type="synonym">Phalaena plantaginis</name>
    <dbReference type="NCBI Taxonomy" id="874455"/>
    <lineage>
        <taxon>Eukaryota</taxon>
        <taxon>Metazoa</taxon>
        <taxon>Ecdysozoa</taxon>
        <taxon>Arthropoda</taxon>
        <taxon>Hexapoda</taxon>
        <taxon>Insecta</taxon>
        <taxon>Pterygota</taxon>
        <taxon>Neoptera</taxon>
        <taxon>Endopterygota</taxon>
        <taxon>Lepidoptera</taxon>
        <taxon>Glossata</taxon>
        <taxon>Ditrysia</taxon>
        <taxon>Noctuoidea</taxon>
        <taxon>Erebidae</taxon>
        <taxon>Arctiinae</taxon>
        <taxon>Arctia</taxon>
    </lineage>
</organism>
<feature type="transmembrane region" description="Helical" evidence="9">
    <location>
        <begin position="166"/>
        <end position="183"/>
    </location>
</feature>
<proteinExistence type="inferred from homology"/>
<keyword evidence="3" id="KW-1003">Cell membrane</keyword>
<dbReference type="Proteomes" id="UP000494106">
    <property type="component" value="Unassembled WGS sequence"/>
</dbReference>
<dbReference type="AlphaFoldDB" id="A0A8S1AJ10"/>
<dbReference type="GO" id="GO:0007165">
    <property type="term" value="P:signal transduction"/>
    <property type="evidence" value="ECO:0007669"/>
    <property type="project" value="UniProtKB-KW"/>
</dbReference>
<feature type="transmembrane region" description="Helical" evidence="9">
    <location>
        <begin position="102"/>
        <end position="120"/>
    </location>
</feature>
<evidence type="ECO:0000256" key="1">
    <source>
        <dbReference type="ARBA" id="ARBA00004651"/>
    </source>
</evidence>
<feature type="transmembrane region" description="Helical" evidence="9">
    <location>
        <begin position="195"/>
        <end position="216"/>
    </location>
</feature>
<keyword evidence="11" id="KW-1185">Reference proteome</keyword>
<comment type="subcellular location">
    <subcellularLocation>
        <location evidence="1">Cell membrane</location>
        <topology evidence="1">Multi-pass membrane protein</topology>
    </subcellularLocation>
</comment>
<feature type="transmembrane region" description="Helical" evidence="9">
    <location>
        <begin position="68"/>
        <end position="90"/>
    </location>
</feature>
<comment type="function">
    <text evidence="8">Plays a role in the sugar gustatory response.</text>
</comment>
<name>A0A8S1AJ10_ARCPL</name>
<feature type="transmembrane region" description="Helical" evidence="9">
    <location>
        <begin position="36"/>
        <end position="56"/>
    </location>
</feature>
<dbReference type="PANTHER" id="PTHR21421:SF29">
    <property type="entry name" value="GUSTATORY RECEPTOR 5A FOR TREHALOSE-RELATED"/>
    <property type="match status" value="1"/>
</dbReference>
<dbReference type="PIRSF" id="PIRSF038981">
    <property type="entry name" value="GRP"/>
    <property type="match status" value="1"/>
</dbReference>
<feature type="transmembrane region" description="Helical" evidence="9">
    <location>
        <begin position="282"/>
        <end position="303"/>
    </location>
</feature>
<evidence type="ECO:0000256" key="7">
    <source>
        <dbReference type="ARBA" id="ARBA00023170"/>
    </source>
</evidence>
<feature type="transmembrane region" description="Helical" evidence="9">
    <location>
        <begin position="222"/>
        <end position="239"/>
    </location>
</feature>
<comment type="caution">
    <text evidence="10">The sequence shown here is derived from an EMBL/GenBank/DDBJ whole genome shotgun (WGS) entry which is preliminary data.</text>
</comment>
<evidence type="ECO:0000256" key="3">
    <source>
        <dbReference type="ARBA" id="ARBA00022475"/>
    </source>
</evidence>
<protein>
    <recommendedName>
        <fullName evidence="8">Gustatory receptor</fullName>
    </recommendedName>
</protein>
<dbReference type="GO" id="GO:0033041">
    <property type="term" value="F:sweet taste receptor activity"/>
    <property type="evidence" value="ECO:0007669"/>
    <property type="project" value="TreeGrafter"/>
</dbReference>
<keyword evidence="6 9" id="KW-0472">Membrane</keyword>
<feature type="transmembrane region" description="Helical" evidence="9">
    <location>
        <begin position="332"/>
        <end position="354"/>
    </location>
</feature>
<reference evidence="10 11" key="1">
    <citation type="submission" date="2020-04" db="EMBL/GenBank/DDBJ databases">
        <authorList>
            <person name="Wallbank WR R."/>
            <person name="Pardo Diaz C."/>
            <person name="Kozak K."/>
            <person name="Martin S."/>
            <person name="Jiggins C."/>
            <person name="Moest M."/>
            <person name="Warren A I."/>
            <person name="Byers J.R.P. K."/>
            <person name="Montejo-Kovacevich G."/>
            <person name="Yen C E."/>
        </authorList>
    </citation>
    <scope>NUCLEOTIDE SEQUENCE [LARGE SCALE GENOMIC DNA]</scope>
</reference>
<keyword evidence="5 9" id="KW-1133">Transmembrane helix</keyword>
<gene>
    <name evidence="10" type="ORF">APLA_LOCUS10437</name>
</gene>
<evidence type="ECO:0000256" key="6">
    <source>
        <dbReference type="ARBA" id="ARBA00023136"/>
    </source>
</evidence>
<sequence>MGQKGFKKNLSFWISPSSNKVHVAKAKRTTTTFLKALRLTVIIGQVFSLLPVVGVFSNDARNIRFVKTSWKCVYSFLSLCGQIFISVLCIKKMAHSTVSLNGTSPVIFYMTTCVTMILFFKVAQRWPLLVQQITVSEEINPNFDVNLNRKCNFTCAVVLTLSSLEHILSLLSAVAGAAACYSYDDITYQIFVTHFYPWVFTYLPYSPYLGILTQFIHFQSTFIWNFSDLFVICVSYYLTSRLEQVNKKLLAAQGKYLPETFWRTTREDYCRATQTVRKVDDVISSVVFISFANNLFFVCLQLFNTLEDGLKSSANNCNGKTKKSGPLGGHEAATYFLFSLVYLLSRSVAVSLIASQVNTASIVPAPVLYDVPSPVYCVEVQRFLDQVNGDKVALSGLQFFLVTRGLLLTVAGTIVTYELVMFQFNTTSTIPLSNNTNLKLANMTSTMMTTLAAP</sequence>
<comment type="similarity">
    <text evidence="2">Belongs to the insect chemoreceptor superfamily. Gustatory receptor (GR) family. Gr5a subfamily.</text>
</comment>
<dbReference type="OrthoDB" id="5800391at2759"/>
<evidence type="ECO:0000313" key="10">
    <source>
        <dbReference type="EMBL" id="CAB3245380.1"/>
    </source>
</evidence>
<evidence type="ECO:0000256" key="5">
    <source>
        <dbReference type="ARBA" id="ARBA00022989"/>
    </source>
</evidence>
<evidence type="ECO:0000313" key="11">
    <source>
        <dbReference type="Proteomes" id="UP000494106"/>
    </source>
</evidence>
<accession>A0A8S1AJ10</accession>